<dbReference type="EMBL" id="LNIX01000011">
    <property type="protein sequence ID" value="OXA48493.1"/>
    <property type="molecule type" value="Genomic_DNA"/>
</dbReference>
<feature type="compositionally biased region" description="Polar residues" evidence="1">
    <location>
        <begin position="115"/>
        <end position="130"/>
    </location>
</feature>
<protein>
    <submittedName>
        <fullName evidence="2">Uncharacterized protein</fullName>
    </submittedName>
</protein>
<evidence type="ECO:0000313" key="3">
    <source>
        <dbReference type="Proteomes" id="UP000198287"/>
    </source>
</evidence>
<name>A0A226DTG1_FOLCA</name>
<accession>A0A226DTG1</accession>
<keyword evidence="3" id="KW-1185">Reference proteome</keyword>
<dbReference type="Proteomes" id="UP000198287">
    <property type="component" value="Unassembled WGS sequence"/>
</dbReference>
<feature type="compositionally biased region" description="Polar residues" evidence="1">
    <location>
        <begin position="79"/>
        <end position="93"/>
    </location>
</feature>
<dbReference type="AlphaFoldDB" id="A0A226DTG1"/>
<reference evidence="2 3" key="1">
    <citation type="submission" date="2015-12" db="EMBL/GenBank/DDBJ databases">
        <title>The genome of Folsomia candida.</title>
        <authorList>
            <person name="Faddeeva A."/>
            <person name="Derks M.F."/>
            <person name="Anvar Y."/>
            <person name="Smit S."/>
            <person name="Van Straalen N."/>
            <person name="Roelofs D."/>
        </authorList>
    </citation>
    <scope>NUCLEOTIDE SEQUENCE [LARGE SCALE GENOMIC DNA]</scope>
    <source>
        <strain evidence="2 3">VU population</strain>
        <tissue evidence="2">Whole body</tissue>
    </source>
</reference>
<organism evidence="2 3">
    <name type="scientific">Folsomia candida</name>
    <name type="common">Springtail</name>
    <dbReference type="NCBI Taxonomy" id="158441"/>
    <lineage>
        <taxon>Eukaryota</taxon>
        <taxon>Metazoa</taxon>
        <taxon>Ecdysozoa</taxon>
        <taxon>Arthropoda</taxon>
        <taxon>Hexapoda</taxon>
        <taxon>Collembola</taxon>
        <taxon>Entomobryomorpha</taxon>
        <taxon>Isotomoidea</taxon>
        <taxon>Isotomidae</taxon>
        <taxon>Proisotominae</taxon>
        <taxon>Folsomia</taxon>
    </lineage>
</organism>
<evidence type="ECO:0000256" key="1">
    <source>
        <dbReference type="SAM" id="MobiDB-lite"/>
    </source>
</evidence>
<gene>
    <name evidence="2" type="ORF">Fcan01_16737</name>
</gene>
<proteinExistence type="predicted"/>
<comment type="caution">
    <text evidence="2">The sequence shown here is derived from an EMBL/GenBank/DDBJ whole genome shotgun (WGS) entry which is preliminary data.</text>
</comment>
<feature type="compositionally biased region" description="Basic and acidic residues" evidence="1">
    <location>
        <begin position="61"/>
        <end position="78"/>
    </location>
</feature>
<feature type="region of interest" description="Disordered" evidence="1">
    <location>
        <begin position="39"/>
        <end position="163"/>
    </location>
</feature>
<sequence length="248" mass="27664">MDSNYNANISTGYYDMWTSPNFMASIPYALLVATDLGTEPDNVKQGNFEQLDAPSGFKSSPVREAERLQDKDEVDTRQQTEPSPIQNWRPSRGSNSSEKSEDNDSSTTASETEDNNSSTETVYDSSSMGSETGYDLSTTWSETRDDTTTWSGNEDSSDSQEDDVAEVISNWKTALRKEQAKENARIAKEMKKAASLDCRLQSTPPTGLLWTGLLKIVEKHGCCRSGDCRRSMNRLHRRPKMEKGGDKL</sequence>
<evidence type="ECO:0000313" key="2">
    <source>
        <dbReference type="EMBL" id="OXA48493.1"/>
    </source>
</evidence>